<keyword evidence="3" id="KW-1185">Reference proteome</keyword>
<gene>
    <name evidence="2" type="ORF">BS47DRAFT_1395387</name>
</gene>
<reference evidence="2" key="1">
    <citation type="journal article" date="2020" name="Nat. Commun.">
        <title>Large-scale genome sequencing of mycorrhizal fungi provides insights into the early evolution of symbiotic traits.</title>
        <authorList>
            <person name="Miyauchi S."/>
            <person name="Kiss E."/>
            <person name="Kuo A."/>
            <person name="Drula E."/>
            <person name="Kohler A."/>
            <person name="Sanchez-Garcia M."/>
            <person name="Morin E."/>
            <person name="Andreopoulos B."/>
            <person name="Barry K.W."/>
            <person name="Bonito G."/>
            <person name="Buee M."/>
            <person name="Carver A."/>
            <person name="Chen C."/>
            <person name="Cichocki N."/>
            <person name="Clum A."/>
            <person name="Culley D."/>
            <person name="Crous P.W."/>
            <person name="Fauchery L."/>
            <person name="Girlanda M."/>
            <person name="Hayes R.D."/>
            <person name="Keri Z."/>
            <person name="LaButti K."/>
            <person name="Lipzen A."/>
            <person name="Lombard V."/>
            <person name="Magnuson J."/>
            <person name="Maillard F."/>
            <person name="Murat C."/>
            <person name="Nolan M."/>
            <person name="Ohm R.A."/>
            <person name="Pangilinan J."/>
            <person name="Pereira M.F."/>
            <person name="Perotto S."/>
            <person name="Peter M."/>
            <person name="Pfister S."/>
            <person name="Riley R."/>
            <person name="Sitrit Y."/>
            <person name="Stielow J.B."/>
            <person name="Szollosi G."/>
            <person name="Zifcakova L."/>
            <person name="Stursova M."/>
            <person name="Spatafora J.W."/>
            <person name="Tedersoo L."/>
            <person name="Vaario L.M."/>
            <person name="Yamada A."/>
            <person name="Yan M."/>
            <person name="Wang P."/>
            <person name="Xu J."/>
            <person name="Bruns T."/>
            <person name="Baldrian P."/>
            <person name="Vilgalys R."/>
            <person name="Dunand C."/>
            <person name="Henrissat B."/>
            <person name="Grigoriev I.V."/>
            <person name="Hibbett D."/>
            <person name="Nagy L.G."/>
            <person name="Martin F.M."/>
        </authorList>
    </citation>
    <scope>NUCLEOTIDE SEQUENCE</scope>
    <source>
        <strain evidence="2">UP504</strain>
    </source>
</reference>
<dbReference type="EMBL" id="MU129005">
    <property type="protein sequence ID" value="KAF9511110.1"/>
    <property type="molecule type" value="Genomic_DNA"/>
</dbReference>
<proteinExistence type="predicted"/>
<dbReference type="AlphaFoldDB" id="A0A9P6ATF4"/>
<dbReference type="Proteomes" id="UP000886523">
    <property type="component" value="Unassembled WGS sequence"/>
</dbReference>
<feature type="compositionally biased region" description="Polar residues" evidence="1">
    <location>
        <begin position="46"/>
        <end position="60"/>
    </location>
</feature>
<protein>
    <submittedName>
        <fullName evidence="2">Uncharacterized protein</fullName>
    </submittedName>
</protein>
<evidence type="ECO:0000313" key="3">
    <source>
        <dbReference type="Proteomes" id="UP000886523"/>
    </source>
</evidence>
<accession>A0A9P6ATF4</accession>
<comment type="caution">
    <text evidence="2">The sequence shown here is derived from an EMBL/GenBank/DDBJ whole genome shotgun (WGS) entry which is preliminary data.</text>
</comment>
<organism evidence="2 3">
    <name type="scientific">Hydnum rufescens UP504</name>
    <dbReference type="NCBI Taxonomy" id="1448309"/>
    <lineage>
        <taxon>Eukaryota</taxon>
        <taxon>Fungi</taxon>
        <taxon>Dikarya</taxon>
        <taxon>Basidiomycota</taxon>
        <taxon>Agaricomycotina</taxon>
        <taxon>Agaricomycetes</taxon>
        <taxon>Cantharellales</taxon>
        <taxon>Hydnaceae</taxon>
        <taxon>Hydnum</taxon>
    </lineage>
</organism>
<feature type="region of interest" description="Disordered" evidence="1">
    <location>
        <begin position="43"/>
        <end position="68"/>
    </location>
</feature>
<evidence type="ECO:0000313" key="2">
    <source>
        <dbReference type="EMBL" id="KAF9511110.1"/>
    </source>
</evidence>
<name>A0A9P6ATF4_9AGAM</name>
<evidence type="ECO:0000256" key="1">
    <source>
        <dbReference type="SAM" id="MobiDB-lite"/>
    </source>
</evidence>
<sequence>MKHRRSDDSSSTRCLILRGSIILYIAPHRSAGIESTGEEDLMAVQRQPNPHETADSSTPRTPFHNYDGLGEKSARIEYRISLSPTEKTPPGHASNHQPQTSTDQRISFGQYHFQFYYSGTRISGPLLPTDILDQADLRALRMTPLTPSPKASCDGDLSHGACRFLNKRLGSNNFKLAQAYILETLRRVSSWEFQRTDLAHPGSSGNSGDVPPQVLGRRTPCRVIASSLQPPPVPRESLYLISPVTRTILLDKLLFRSDFQDEVDGGLA</sequence>